<evidence type="ECO:0000313" key="2">
    <source>
        <dbReference type="EnsemblMetazoa" id="LLOJ009981-PA"/>
    </source>
</evidence>
<dbReference type="InterPro" id="IPR004119">
    <property type="entry name" value="EcKL"/>
</dbReference>
<dbReference type="EMBL" id="AJWK01035078">
    <property type="status" value="NOT_ANNOTATED_CDS"/>
    <property type="molecule type" value="Genomic_DNA"/>
</dbReference>
<evidence type="ECO:0000313" key="3">
    <source>
        <dbReference type="Proteomes" id="UP000092461"/>
    </source>
</evidence>
<name>A0A1B0GLJ0_LUTLO</name>
<dbReference type="PANTHER" id="PTHR11012">
    <property type="entry name" value="PROTEIN KINASE-LIKE DOMAIN-CONTAINING"/>
    <property type="match status" value="1"/>
</dbReference>
<feature type="domain" description="CHK kinase-like" evidence="1">
    <location>
        <begin position="138"/>
        <end position="333"/>
    </location>
</feature>
<organism evidence="2 3">
    <name type="scientific">Lutzomyia longipalpis</name>
    <name type="common">Sand fly</name>
    <dbReference type="NCBI Taxonomy" id="7200"/>
    <lineage>
        <taxon>Eukaryota</taxon>
        <taxon>Metazoa</taxon>
        <taxon>Ecdysozoa</taxon>
        <taxon>Arthropoda</taxon>
        <taxon>Hexapoda</taxon>
        <taxon>Insecta</taxon>
        <taxon>Pterygota</taxon>
        <taxon>Neoptera</taxon>
        <taxon>Endopterygota</taxon>
        <taxon>Diptera</taxon>
        <taxon>Nematocera</taxon>
        <taxon>Psychodoidea</taxon>
        <taxon>Psychodidae</taxon>
        <taxon>Lutzomyia</taxon>
        <taxon>Lutzomyia</taxon>
    </lineage>
</organism>
<proteinExistence type="predicted"/>
<dbReference type="InterPro" id="IPR011009">
    <property type="entry name" value="Kinase-like_dom_sf"/>
</dbReference>
<dbReference type="EnsemblMetazoa" id="LLOJ009981-RA">
    <property type="protein sequence ID" value="LLOJ009981-PA"/>
    <property type="gene ID" value="LLOJ009981"/>
</dbReference>
<accession>A0A1B0GLJ0</accession>
<sequence length="410" mass="47538">MAFRIASTDNGCRCPDFVADVLLGIARERGIRRPRYAFEKGSSQGDGFIGVVTRVVIVDEDTGAEIRLICKHLKRNPNDTDTFTNMDMFEREIFMYRHVLPEIVRFQREKGVRDDEGFFAFPTCHYAGYCEETEEAALIFDDLKYEGFDMLEKRKVPSVAHVKMLFTQLGRLHAVSLALRREKPQILAQFQHLDDFLTKFMRKSDMESLQGKNCRLLQTVLMPEEEDARKFFQRWETEMWADVAERIEGKNAEPYAVINHGDCWINNLMFCHANGANNPSKITLIDWQMSRYASPVLDVVYFIFTCTDKSFRDQHFSACLDTYYNALAELLEKLGGDASEQFPRAVFEEHLKKFGKMGMAMCTFTTPLDTCYVEQYNAEPEHTYRANNREAYEARMRGNVTDFIDFGCMN</sequence>
<dbReference type="VEuPathDB" id="VectorBase:LLOJ009981"/>
<dbReference type="Gene3D" id="3.90.1200.10">
    <property type="match status" value="1"/>
</dbReference>
<dbReference type="VEuPathDB" id="VectorBase:LLONM1_006942"/>
<dbReference type="Pfam" id="PF02958">
    <property type="entry name" value="EcKL"/>
    <property type="match status" value="1"/>
</dbReference>
<protein>
    <recommendedName>
        <fullName evidence="1">CHK kinase-like domain-containing protein</fullName>
    </recommendedName>
</protein>
<dbReference type="SUPFAM" id="SSF56112">
    <property type="entry name" value="Protein kinase-like (PK-like)"/>
    <property type="match status" value="1"/>
</dbReference>
<dbReference type="PANTHER" id="PTHR11012:SF54">
    <property type="entry name" value="CHK KINASE-LIKE DOMAIN-CONTAINING PROTEIN"/>
    <property type="match status" value="1"/>
</dbReference>
<keyword evidence="3" id="KW-1185">Reference proteome</keyword>
<dbReference type="InterPro" id="IPR015897">
    <property type="entry name" value="CHK_kinase-like"/>
</dbReference>
<dbReference type="AlphaFoldDB" id="A0A1B0GLJ0"/>
<dbReference type="Proteomes" id="UP000092461">
    <property type="component" value="Unassembled WGS sequence"/>
</dbReference>
<reference evidence="2" key="1">
    <citation type="submission" date="2020-05" db="UniProtKB">
        <authorList>
            <consortium name="EnsemblMetazoa"/>
        </authorList>
    </citation>
    <scope>IDENTIFICATION</scope>
    <source>
        <strain evidence="2">Jacobina</strain>
    </source>
</reference>
<evidence type="ECO:0000259" key="1">
    <source>
        <dbReference type="SMART" id="SM00587"/>
    </source>
</evidence>
<dbReference type="SMART" id="SM00587">
    <property type="entry name" value="CHK"/>
    <property type="match status" value="1"/>
</dbReference>